<sequence>MNRLRPPRHGVHPAARRWWTVQALLVLSGPALLTALTLAILALLFFPGALVWLGPLLLVTLVLPAIAYLTVMPRWRYRVHAWELGEFAVYAASGWFWQRRRIAPLSRVQTVDVVRGPVQQSFGLATIVVTTASTAGNVKIAGLSDEDAEQIAARIGEAAQAVPGEAT</sequence>
<keyword evidence="1" id="KW-0812">Transmembrane</keyword>
<dbReference type="PANTHER" id="PTHR34473:SF3">
    <property type="entry name" value="TRANSMEMBRANE PROTEIN-RELATED"/>
    <property type="match status" value="1"/>
</dbReference>
<comment type="caution">
    <text evidence="3">The sequence shown here is derived from an EMBL/GenBank/DDBJ whole genome shotgun (WGS) entry which is preliminary data.</text>
</comment>
<dbReference type="InterPro" id="IPR005182">
    <property type="entry name" value="YdbS-like_PH"/>
</dbReference>
<evidence type="ECO:0000256" key="1">
    <source>
        <dbReference type="SAM" id="Phobius"/>
    </source>
</evidence>
<dbReference type="Pfam" id="PF03703">
    <property type="entry name" value="bPH_2"/>
    <property type="match status" value="1"/>
</dbReference>
<keyword evidence="4" id="KW-1185">Reference proteome</keyword>
<organism evidence="3 4">
    <name type="scientific">Amycolatopsis endophytica</name>
    <dbReference type="NCBI Taxonomy" id="860233"/>
    <lineage>
        <taxon>Bacteria</taxon>
        <taxon>Bacillati</taxon>
        <taxon>Actinomycetota</taxon>
        <taxon>Actinomycetes</taxon>
        <taxon>Pseudonocardiales</taxon>
        <taxon>Pseudonocardiaceae</taxon>
        <taxon>Amycolatopsis</taxon>
    </lineage>
</organism>
<accession>A0A853B285</accession>
<reference evidence="3 4" key="1">
    <citation type="submission" date="2020-07" db="EMBL/GenBank/DDBJ databases">
        <title>Sequencing the genomes of 1000 actinobacteria strains.</title>
        <authorList>
            <person name="Klenk H.-P."/>
        </authorList>
    </citation>
    <scope>NUCLEOTIDE SEQUENCE [LARGE SCALE GENOMIC DNA]</scope>
    <source>
        <strain evidence="3 4">DSM 104006</strain>
    </source>
</reference>
<dbReference type="AlphaFoldDB" id="A0A853B285"/>
<feature type="transmembrane region" description="Helical" evidence="1">
    <location>
        <begin position="52"/>
        <end position="71"/>
    </location>
</feature>
<dbReference type="RefSeq" id="WP_179773113.1">
    <property type="nucleotide sequence ID" value="NZ_JACCFK010000001.1"/>
</dbReference>
<keyword evidence="1" id="KW-1133">Transmembrane helix</keyword>
<proteinExistence type="predicted"/>
<dbReference type="Proteomes" id="UP000549616">
    <property type="component" value="Unassembled WGS sequence"/>
</dbReference>
<evidence type="ECO:0000313" key="4">
    <source>
        <dbReference type="Proteomes" id="UP000549616"/>
    </source>
</evidence>
<feature type="transmembrane region" description="Helical" evidence="1">
    <location>
        <begin position="21"/>
        <end position="46"/>
    </location>
</feature>
<feature type="domain" description="YdbS-like PH" evidence="2">
    <location>
        <begin position="78"/>
        <end position="155"/>
    </location>
</feature>
<name>A0A853B285_9PSEU</name>
<evidence type="ECO:0000313" key="3">
    <source>
        <dbReference type="EMBL" id="NYI88935.1"/>
    </source>
</evidence>
<evidence type="ECO:0000259" key="2">
    <source>
        <dbReference type="Pfam" id="PF03703"/>
    </source>
</evidence>
<keyword evidence="1" id="KW-0472">Membrane</keyword>
<protein>
    <recommendedName>
        <fullName evidence="2">YdbS-like PH domain-containing protein</fullName>
    </recommendedName>
</protein>
<gene>
    <name evidence="3" type="ORF">HNR02_002258</name>
</gene>
<dbReference type="PANTHER" id="PTHR34473">
    <property type="entry name" value="UPF0699 TRANSMEMBRANE PROTEIN YDBS"/>
    <property type="match status" value="1"/>
</dbReference>
<dbReference type="EMBL" id="JACCFK010000001">
    <property type="protein sequence ID" value="NYI88935.1"/>
    <property type="molecule type" value="Genomic_DNA"/>
</dbReference>